<comment type="similarity">
    <text evidence="9">Belongs to the monovalent cation:proton antiporter 2 (CPA2) transporter (TC 2.A.37) family. CHX (TC 2.A.37.4) subfamily.</text>
</comment>
<evidence type="ECO:0000313" key="15">
    <source>
        <dbReference type="Proteomes" id="UP001630127"/>
    </source>
</evidence>
<feature type="domain" description="Cation/H(+) antiporter central" evidence="12">
    <location>
        <begin position="497"/>
        <end position="621"/>
    </location>
</feature>
<proteinExistence type="inferred from homology"/>
<evidence type="ECO:0000256" key="4">
    <source>
        <dbReference type="ARBA" id="ARBA00022692"/>
    </source>
</evidence>
<feature type="domain" description="Cation/H(+) antiporter C-terminal" evidence="13">
    <location>
        <begin position="640"/>
        <end position="782"/>
    </location>
</feature>
<dbReference type="AlphaFoldDB" id="A0ABD3AIF8"/>
<evidence type="ECO:0000256" key="6">
    <source>
        <dbReference type="ARBA" id="ARBA00022989"/>
    </source>
</evidence>
<dbReference type="InterPro" id="IPR006153">
    <property type="entry name" value="Cation/H_exchanger_TM"/>
</dbReference>
<dbReference type="Gene3D" id="1.20.1530.20">
    <property type="match status" value="1"/>
</dbReference>
<feature type="domain" description="Cation/H+ exchanger transmembrane" evidence="11">
    <location>
        <begin position="55"/>
        <end position="438"/>
    </location>
</feature>
<reference evidence="14 15" key="1">
    <citation type="submission" date="2024-11" db="EMBL/GenBank/DDBJ databases">
        <title>A near-complete genome assembly of Cinchona calisaya.</title>
        <authorList>
            <person name="Lian D.C."/>
            <person name="Zhao X.W."/>
            <person name="Wei L."/>
        </authorList>
    </citation>
    <scope>NUCLEOTIDE SEQUENCE [LARGE SCALE GENOMIC DNA]</scope>
    <source>
        <tissue evidence="14">Nenye</tissue>
    </source>
</reference>
<feature type="transmembrane region" description="Helical" evidence="10">
    <location>
        <begin position="205"/>
        <end position="227"/>
    </location>
</feature>
<dbReference type="PANTHER" id="PTHR32468:SF109">
    <property type="entry name" value="CATION_H(+) ANTIPORTER 24-RELATED"/>
    <property type="match status" value="1"/>
</dbReference>
<dbReference type="Pfam" id="PF23256">
    <property type="entry name" value="CHX17_2nd"/>
    <property type="match status" value="1"/>
</dbReference>
<evidence type="ECO:0000259" key="12">
    <source>
        <dbReference type="Pfam" id="PF23256"/>
    </source>
</evidence>
<feature type="transmembrane region" description="Helical" evidence="10">
    <location>
        <begin position="419"/>
        <end position="444"/>
    </location>
</feature>
<evidence type="ECO:0000256" key="5">
    <source>
        <dbReference type="ARBA" id="ARBA00022958"/>
    </source>
</evidence>
<evidence type="ECO:0008006" key="16">
    <source>
        <dbReference type="Google" id="ProtNLM"/>
    </source>
</evidence>
<evidence type="ECO:0000259" key="13">
    <source>
        <dbReference type="Pfam" id="PF23259"/>
    </source>
</evidence>
<evidence type="ECO:0000256" key="1">
    <source>
        <dbReference type="ARBA" id="ARBA00004141"/>
    </source>
</evidence>
<accession>A0ABD3AIF8</accession>
<dbReference type="InterPro" id="IPR057290">
    <property type="entry name" value="CHX17_C"/>
</dbReference>
<dbReference type="PANTHER" id="PTHR32468">
    <property type="entry name" value="CATION/H + ANTIPORTER"/>
    <property type="match status" value="1"/>
</dbReference>
<evidence type="ECO:0000256" key="9">
    <source>
        <dbReference type="ARBA" id="ARBA00038341"/>
    </source>
</evidence>
<feature type="transmembrane region" description="Helical" evidence="10">
    <location>
        <begin position="239"/>
        <end position="264"/>
    </location>
</feature>
<evidence type="ECO:0000256" key="3">
    <source>
        <dbReference type="ARBA" id="ARBA00022538"/>
    </source>
</evidence>
<evidence type="ECO:0000313" key="14">
    <source>
        <dbReference type="EMBL" id="KAL3530940.1"/>
    </source>
</evidence>
<dbReference type="InterPro" id="IPR050794">
    <property type="entry name" value="CPA2_transporter"/>
</dbReference>
<dbReference type="Gene3D" id="3.40.50.12370">
    <property type="match status" value="1"/>
</dbReference>
<dbReference type="GO" id="GO:0006813">
    <property type="term" value="P:potassium ion transport"/>
    <property type="evidence" value="ECO:0007669"/>
    <property type="project" value="UniProtKB-KW"/>
</dbReference>
<protein>
    <recommendedName>
        <fullName evidence="16">Cation/H+ exchanger domain-containing protein</fullName>
    </recommendedName>
</protein>
<dbReference type="Pfam" id="PF00999">
    <property type="entry name" value="Na_H_Exchanger"/>
    <property type="match status" value="1"/>
</dbReference>
<evidence type="ECO:0000256" key="8">
    <source>
        <dbReference type="ARBA" id="ARBA00023136"/>
    </source>
</evidence>
<feature type="transmembrane region" description="Helical" evidence="10">
    <location>
        <begin position="172"/>
        <end position="193"/>
    </location>
</feature>
<feature type="transmembrane region" description="Helical" evidence="10">
    <location>
        <begin position="41"/>
        <end position="60"/>
    </location>
</feature>
<dbReference type="GO" id="GO:0016020">
    <property type="term" value="C:membrane"/>
    <property type="evidence" value="ECO:0007669"/>
    <property type="project" value="UniProtKB-SubCell"/>
</dbReference>
<keyword evidence="7" id="KW-0406">Ion transport</keyword>
<dbReference type="EMBL" id="JBJUIK010000004">
    <property type="protein sequence ID" value="KAL3530940.1"/>
    <property type="molecule type" value="Genomic_DNA"/>
</dbReference>
<feature type="transmembrane region" description="Helical" evidence="10">
    <location>
        <begin position="359"/>
        <end position="381"/>
    </location>
</feature>
<keyword evidence="4 10" id="KW-0812">Transmembrane</keyword>
<comment type="subcellular location">
    <subcellularLocation>
        <location evidence="1">Membrane</location>
        <topology evidence="1">Multi-pass membrane protein</topology>
    </subcellularLocation>
</comment>
<feature type="transmembrane region" description="Helical" evidence="10">
    <location>
        <begin position="388"/>
        <end position="407"/>
    </location>
</feature>
<feature type="transmembrane region" description="Helical" evidence="10">
    <location>
        <begin position="109"/>
        <end position="127"/>
    </location>
</feature>
<keyword evidence="5" id="KW-0630">Potassium</keyword>
<comment type="caution">
    <text evidence="14">The sequence shown here is derived from an EMBL/GenBank/DDBJ whole genome shotgun (WGS) entry which is preliminary data.</text>
</comment>
<feature type="transmembrane region" description="Helical" evidence="10">
    <location>
        <begin position="139"/>
        <end position="160"/>
    </location>
</feature>
<evidence type="ECO:0000256" key="7">
    <source>
        <dbReference type="ARBA" id="ARBA00023065"/>
    </source>
</evidence>
<keyword evidence="6 10" id="KW-1133">Transmembrane helix</keyword>
<evidence type="ECO:0000259" key="11">
    <source>
        <dbReference type="Pfam" id="PF00999"/>
    </source>
</evidence>
<gene>
    <name evidence="14" type="ORF">ACH5RR_010262</name>
</gene>
<dbReference type="Proteomes" id="UP001630127">
    <property type="component" value="Unassembled WGS sequence"/>
</dbReference>
<keyword evidence="2" id="KW-0813">Transport</keyword>
<keyword evidence="8 10" id="KW-0472">Membrane</keyword>
<sequence>MVNYNVTKSSMSQYKQDKVICRHIHGSHSFGIFYGDNPLEYPAPIMLLEISMLIMITRILRFLLKPLRQPRVVSEILGGIIMGPSILSRSKKFRSYFFPDNAEFVLKNVGVLGFVYFLFISGVKTDLSVVVKTAGRKHWYIALFSIVVPLICTISVAIPLRKSMEKEFATASSILGASSLFAMSAFPVIQLIIKEFNLLSSEIGRLALLIAVISDILGISFIIAFEATKQEEGKSLSALWYIISLIVVMASIFGGIRQFMLWIVKTTPEGKPVDQIYVIAVLVGVVVVGFVTDMLGIAIANGPLWLGLAIPDGPPLGATLVEKSETVVMDILLPFSYTFVGMITDVSSMSGNWPVLQPIFLMALTGFITKIIATLLASLFFDVPLKESLALSLILSLRGQVELLLFTHWMDLKMITVPYFTMLVLLTIGVTAIASPLFSILYDATRPYVVNKRRNIQHNPPNTELHIVAGIFDEQSMAAVINLLEISNPTINSPFSVYALHLTELIARAVPVFIDHEKEGPESEHISQSSIHKALKLFQKTSCEQIKIHLYTSKTAKRSMYQDICHLALDKKASLVILPYKKEQEDNNITETGREHKRVPSMYSEVLTHAPCSVGILVHRSSSKKHLLGNLPMRSLYHFAVLFLGGADSREALVYADRMLGNPNVSLTVVRFLSNENKGDNMTDKKLDDGVVTWFWVKHEGNNQVVYREVVVKNGEETVAAIRAMGDNNFDLWIVGRKHEINPVIVKGLSDWSNHNELGVIGDYVASSDLDSRASVLVVQQQVLRG</sequence>
<dbReference type="InterPro" id="IPR038770">
    <property type="entry name" value="Na+/solute_symporter_sf"/>
</dbReference>
<evidence type="ECO:0000256" key="2">
    <source>
        <dbReference type="ARBA" id="ARBA00022448"/>
    </source>
</evidence>
<dbReference type="Pfam" id="PF23259">
    <property type="entry name" value="CHX17_C"/>
    <property type="match status" value="1"/>
</dbReference>
<keyword evidence="15" id="KW-1185">Reference proteome</keyword>
<name>A0ABD3AIF8_9GENT</name>
<organism evidence="14 15">
    <name type="scientific">Cinchona calisaya</name>
    <dbReference type="NCBI Taxonomy" id="153742"/>
    <lineage>
        <taxon>Eukaryota</taxon>
        <taxon>Viridiplantae</taxon>
        <taxon>Streptophyta</taxon>
        <taxon>Embryophyta</taxon>
        <taxon>Tracheophyta</taxon>
        <taxon>Spermatophyta</taxon>
        <taxon>Magnoliopsida</taxon>
        <taxon>eudicotyledons</taxon>
        <taxon>Gunneridae</taxon>
        <taxon>Pentapetalae</taxon>
        <taxon>asterids</taxon>
        <taxon>lamiids</taxon>
        <taxon>Gentianales</taxon>
        <taxon>Rubiaceae</taxon>
        <taxon>Cinchonoideae</taxon>
        <taxon>Cinchoneae</taxon>
        <taxon>Cinchona</taxon>
    </lineage>
</organism>
<keyword evidence="3" id="KW-0633">Potassium transport</keyword>
<evidence type="ECO:0000256" key="10">
    <source>
        <dbReference type="SAM" id="Phobius"/>
    </source>
</evidence>
<feature type="transmembrane region" description="Helical" evidence="10">
    <location>
        <begin position="276"/>
        <end position="299"/>
    </location>
</feature>
<dbReference type="InterPro" id="IPR057291">
    <property type="entry name" value="CHX17_2nd"/>
</dbReference>